<evidence type="ECO:0000313" key="5">
    <source>
        <dbReference type="Proteomes" id="UP000196138"/>
    </source>
</evidence>
<keyword evidence="2" id="KW-0488">Methylation</keyword>
<accession>A0A1Y0ES12</accession>
<keyword evidence="3" id="KW-0812">Transmembrane</keyword>
<gene>
    <name evidence="4" type="ORF">CCO03_18970</name>
</gene>
<dbReference type="GO" id="GO:0007155">
    <property type="term" value="P:cell adhesion"/>
    <property type="evidence" value="ECO:0007669"/>
    <property type="project" value="InterPro"/>
</dbReference>
<reference evidence="4 5" key="1">
    <citation type="submission" date="2017-05" db="EMBL/GenBank/DDBJ databases">
        <authorList>
            <person name="Song R."/>
            <person name="Chenine A.L."/>
            <person name="Ruprecht R.M."/>
        </authorList>
    </citation>
    <scope>NUCLEOTIDE SEQUENCE [LARGE SCALE GENOMIC DNA]</scope>
    <source>
        <strain evidence="4 5">DSM 26136</strain>
    </source>
</reference>
<evidence type="ECO:0000256" key="2">
    <source>
        <dbReference type="ARBA" id="ARBA00022481"/>
    </source>
</evidence>
<comment type="similarity">
    <text evidence="1">Belongs to the N-Me-Phe pilin family.</text>
</comment>
<dbReference type="GO" id="GO:0009289">
    <property type="term" value="C:pilus"/>
    <property type="evidence" value="ECO:0007669"/>
    <property type="project" value="InterPro"/>
</dbReference>
<dbReference type="AlphaFoldDB" id="A0A1Y0ES12"/>
<keyword evidence="3" id="KW-0472">Membrane</keyword>
<evidence type="ECO:0008006" key="6">
    <source>
        <dbReference type="Google" id="ProtNLM"/>
    </source>
</evidence>
<dbReference type="Gene3D" id="3.30.700.10">
    <property type="entry name" value="Glycoprotein, Type 4 Pilin"/>
    <property type="match status" value="1"/>
</dbReference>
<keyword evidence="5" id="KW-1185">Reference proteome</keyword>
<dbReference type="OrthoDB" id="8607132at2"/>
<organism evidence="4 5">
    <name type="scientific">Comamonas serinivorans</name>
    <dbReference type="NCBI Taxonomy" id="1082851"/>
    <lineage>
        <taxon>Bacteria</taxon>
        <taxon>Pseudomonadati</taxon>
        <taxon>Pseudomonadota</taxon>
        <taxon>Betaproteobacteria</taxon>
        <taxon>Burkholderiales</taxon>
        <taxon>Comamonadaceae</taxon>
        <taxon>Comamonas</taxon>
    </lineage>
</organism>
<evidence type="ECO:0000313" key="4">
    <source>
        <dbReference type="EMBL" id="ARU06465.1"/>
    </source>
</evidence>
<sequence>MTHRGFTMIELMVVVAIIGILVALALPAYQVFTTRAKITEALVAVATPKQALAQAAGGGPARLDEAAVRYNAIPVQDKASKFIADIQITGSVTPWPIVITLSNAPGSGFPSDVLGRTVVFSPNVNGTVPAGQAGAVDWACASASAITAAARNLGNRTLGTLPAKYAPAECR</sequence>
<dbReference type="PANTHER" id="PTHR30093">
    <property type="entry name" value="GENERAL SECRETION PATHWAY PROTEIN G"/>
    <property type="match status" value="1"/>
</dbReference>
<keyword evidence="3" id="KW-1133">Transmembrane helix</keyword>
<dbReference type="EMBL" id="CP021455">
    <property type="protein sequence ID" value="ARU06465.1"/>
    <property type="molecule type" value="Genomic_DNA"/>
</dbReference>
<name>A0A1Y0ES12_9BURK</name>
<dbReference type="InterPro" id="IPR001082">
    <property type="entry name" value="Pilin"/>
</dbReference>
<dbReference type="PANTHER" id="PTHR30093:SF34">
    <property type="entry name" value="PREPILIN PEPTIDASE-DEPENDENT PROTEIN D"/>
    <property type="match status" value="1"/>
</dbReference>
<dbReference type="SUPFAM" id="SSF54523">
    <property type="entry name" value="Pili subunits"/>
    <property type="match status" value="1"/>
</dbReference>
<proteinExistence type="inferred from homology"/>
<dbReference type="InterPro" id="IPR045584">
    <property type="entry name" value="Pilin-like"/>
</dbReference>
<dbReference type="InterPro" id="IPR012902">
    <property type="entry name" value="N_methyl_site"/>
</dbReference>
<dbReference type="Pfam" id="PF00114">
    <property type="entry name" value="Pilin"/>
    <property type="match status" value="1"/>
</dbReference>
<evidence type="ECO:0000256" key="3">
    <source>
        <dbReference type="SAM" id="Phobius"/>
    </source>
</evidence>
<protein>
    <recommendedName>
        <fullName evidence="6">Prepilin-type cleavage/methylation domain-containing protein</fullName>
    </recommendedName>
</protein>
<dbReference type="Proteomes" id="UP000196138">
    <property type="component" value="Chromosome"/>
</dbReference>
<dbReference type="NCBIfam" id="TIGR02532">
    <property type="entry name" value="IV_pilin_GFxxxE"/>
    <property type="match status" value="1"/>
</dbReference>
<feature type="transmembrane region" description="Helical" evidence="3">
    <location>
        <begin position="6"/>
        <end position="29"/>
    </location>
</feature>
<dbReference type="Pfam" id="PF07963">
    <property type="entry name" value="N_methyl"/>
    <property type="match status" value="1"/>
</dbReference>
<evidence type="ECO:0000256" key="1">
    <source>
        <dbReference type="ARBA" id="ARBA00005233"/>
    </source>
</evidence>
<dbReference type="KEGG" id="cser:CCO03_18970"/>